<dbReference type="PROSITE" id="PS01358">
    <property type="entry name" value="ZF_RANBP2_1"/>
    <property type="match status" value="1"/>
</dbReference>
<evidence type="ECO:0000256" key="1">
    <source>
        <dbReference type="ARBA" id="ARBA00022723"/>
    </source>
</evidence>
<dbReference type="GO" id="GO:0008270">
    <property type="term" value="F:zinc ion binding"/>
    <property type="evidence" value="ECO:0007669"/>
    <property type="project" value="UniProtKB-KW"/>
</dbReference>
<keyword evidence="1" id="KW-0479">Metal-binding</keyword>
<evidence type="ECO:0000313" key="9">
    <source>
        <dbReference type="Proteomes" id="UP000034164"/>
    </source>
</evidence>
<dbReference type="PROSITE" id="PS51397">
    <property type="entry name" value="WLM"/>
    <property type="match status" value="1"/>
</dbReference>
<evidence type="ECO:0000259" key="6">
    <source>
        <dbReference type="PROSITE" id="PS50199"/>
    </source>
</evidence>
<feature type="region of interest" description="Disordered" evidence="5">
    <location>
        <begin position="328"/>
        <end position="360"/>
    </location>
</feature>
<dbReference type="InterPro" id="IPR053000">
    <property type="entry name" value="WSS1-like_metalloprotease"/>
</dbReference>
<accession>A0A0G2J0B2</accession>
<feature type="region of interest" description="Disordered" evidence="5">
    <location>
        <begin position="249"/>
        <end position="297"/>
    </location>
</feature>
<name>A0A0G2J0B2_9EURO</name>
<proteinExistence type="predicted"/>
<dbReference type="EMBL" id="LCZI01001160">
    <property type="protein sequence ID" value="KKZ62179.1"/>
    <property type="molecule type" value="Genomic_DNA"/>
</dbReference>
<dbReference type="PANTHER" id="PTHR46622:SF1">
    <property type="entry name" value="DNA-DEPENDENT METALLOPROTEASE WSS1"/>
    <property type="match status" value="1"/>
</dbReference>
<dbReference type="PANTHER" id="PTHR46622">
    <property type="entry name" value="DNA-DEPENDENT METALLOPROTEASE WSS1"/>
    <property type="match status" value="1"/>
</dbReference>
<dbReference type="Gene3D" id="2.30.30.380">
    <property type="entry name" value="Zn-finger domain of Sec23/24"/>
    <property type="match status" value="1"/>
</dbReference>
<feature type="compositionally biased region" description="Basic and acidic residues" evidence="5">
    <location>
        <begin position="274"/>
        <end position="288"/>
    </location>
</feature>
<evidence type="ECO:0008006" key="10">
    <source>
        <dbReference type="Google" id="ProtNLM"/>
    </source>
</evidence>
<dbReference type="GO" id="GO:0008237">
    <property type="term" value="F:metallopeptidase activity"/>
    <property type="evidence" value="ECO:0007669"/>
    <property type="project" value="TreeGrafter"/>
</dbReference>
<sequence>MREFEPLVSGFEHLKHKPREAEALTTLRKIASLVKPIMRQRGWRVGTLAEFYPERNLLGININHGEKICLRLRYPSDDKQFLPLDQVLDTMLHELCHIVHGPHNQEFHALWNQLRDEHMQLSLKGYTGEGFLSEGKRLGGQRIPLHEARRIARVAAEKRQTLTAGSGRKVGGAPIMRGTDMRQVIADAAQRRITVTKGCASGTSEGEKLADEASKNGFRTKAEEEDANEQAIMQAYIELIQEEEKEQYGNSYIPPSGIHPAGPRSSLSAPPIPRDTKPNADTPRHQKSSDSPFIDLTEDSNLDTESWVCPVCTLVNPASFLCCDACTSERPQPSKPLATPGRSGKRVRDEPQPSIGGISQKPRNNAIQALLSLEKKIPEKPLGWVCHSCGTFMETQWWTCSACGTMKQSS</sequence>
<dbReference type="GO" id="GO:0005634">
    <property type="term" value="C:nucleus"/>
    <property type="evidence" value="ECO:0007669"/>
    <property type="project" value="TreeGrafter"/>
</dbReference>
<evidence type="ECO:0000256" key="3">
    <source>
        <dbReference type="ARBA" id="ARBA00022833"/>
    </source>
</evidence>
<reference evidence="9" key="1">
    <citation type="journal article" date="2015" name="PLoS Genet.">
        <title>The dynamic genome and transcriptome of the human fungal pathogen Blastomyces and close relative Emmonsia.</title>
        <authorList>
            <person name="Munoz J.F."/>
            <person name="Gauthier G.M."/>
            <person name="Desjardins C.A."/>
            <person name="Gallo J.E."/>
            <person name="Holder J."/>
            <person name="Sullivan T.D."/>
            <person name="Marty A.J."/>
            <person name="Carmen J.C."/>
            <person name="Chen Z."/>
            <person name="Ding L."/>
            <person name="Gujja S."/>
            <person name="Magrini V."/>
            <person name="Misas E."/>
            <person name="Mitreva M."/>
            <person name="Priest M."/>
            <person name="Saif S."/>
            <person name="Whiston E.A."/>
            <person name="Young S."/>
            <person name="Zeng Q."/>
            <person name="Goldman W.E."/>
            <person name="Mardis E.R."/>
            <person name="Taylor J.W."/>
            <person name="McEwen J.G."/>
            <person name="Clay O.K."/>
            <person name="Klein B.S."/>
            <person name="Cuomo C.A."/>
        </authorList>
    </citation>
    <scope>NUCLEOTIDE SEQUENCE [LARGE SCALE GENOMIC DNA]</scope>
    <source>
        <strain evidence="9">UAMH 3008</strain>
    </source>
</reference>
<feature type="compositionally biased region" description="Basic and acidic residues" evidence="5">
    <location>
        <begin position="205"/>
        <end position="214"/>
    </location>
</feature>
<evidence type="ECO:0000313" key="8">
    <source>
        <dbReference type="EMBL" id="KKZ62179.1"/>
    </source>
</evidence>
<feature type="domain" description="WLM" evidence="7">
    <location>
        <begin position="1"/>
        <end position="194"/>
    </location>
</feature>
<evidence type="ECO:0000259" key="7">
    <source>
        <dbReference type="PROSITE" id="PS51397"/>
    </source>
</evidence>
<dbReference type="OrthoDB" id="261960at2759"/>
<dbReference type="AlphaFoldDB" id="A0A0G2J0B2"/>
<feature type="region of interest" description="Disordered" evidence="5">
    <location>
        <begin position="199"/>
        <end position="229"/>
    </location>
</feature>
<dbReference type="PROSITE" id="PS50199">
    <property type="entry name" value="ZF_RANBP2_2"/>
    <property type="match status" value="1"/>
</dbReference>
<dbReference type="Pfam" id="PF08325">
    <property type="entry name" value="WLM"/>
    <property type="match status" value="1"/>
</dbReference>
<feature type="domain" description="RanBP2-type" evidence="6">
    <location>
        <begin position="303"/>
        <end position="332"/>
    </location>
</feature>
<keyword evidence="3" id="KW-0862">Zinc</keyword>
<organism evidence="8 9">
    <name type="scientific">[Emmonsia] crescens</name>
    <dbReference type="NCBI Taxonomy" id="73230"/>
    <lineage>
        <taxon>Eukaryota</taxon>
        <taxon>Fungi</taxon>
        <taxon>Dikarya</taxon>
        <taxon>Ascomycota</taxon>
        <taxon>Pezizomycotina</taxon>
        <taxon>Eurotiomycetes</taxon>
        <taxon>Eurotiomycetidae</taxon>
        <taxon>Onygenales</taxon>
        <taxon>Ajellomycetaceae</taxon>
        <taxon>Emergomyces</taxon>
    </lineage>
</organism>
<evidence type="ECO:0000256" key="2">
    <source>
        <dbReference type="ARBA" id="ARBA00022771"/>
    </source>
</evidence>
<dbReference type="GO" id="GO:0006281">
    <property type="term" value="P:DNA repair"/>
    <property type="evidence" value="ECO:0007669"/>
    <property type="project" value="TreeGrafter"/>
</dbReference>
<evidence type="ECO:0000256" key="4">
    <source>
        <dbReference type="PROSITE-ProRule" id="PRU00322"/>
    </source>
</evidence>
<keyword evidence="2 4" id="KW-0863">Zinc-finger</keyword>
<dbReference type="InterPro" id="IPR001876">
    <property type="entry name" value="Znf_RanBP2"/>
</dbReference>
<comment type="caution">
    <text evidence="8">The sequence shown here is derived from an EMBL/GenBank/DDBJ whole genome shotgun (WGS) entry which is preliminary data.</text>
</comment>
<evidence type="ECO:0000256" key="5">
    <source>
        <dbReference type="SAM" id="MobiDB-lite"/>
    </source>
</evidence>
<protein>
    <recommendedName>
        <fullName evidence="10">WLM domain-containing protein</fullName>
    </recommendedName>
</protein>
<gene>
    <name evidence="8" type="ORF">EMCG_03317</name>
</gene>
<dbReference type="InterPro" id="IPR013536">
    <property type="entry name" value="WLM_dom"/>
</dbReference>
<dbReference type="Proteomes" id="UP000034164">
    <property type="component" value="Unassembled WGS sequence"/>
</dbReference>
<dbReference type="VEuPathDB" id="FungiDB:EMCG_03317"/>